<dbReference type="PROSITE" id="PS50111">
    <property type="entry name" value="CHEMOTAXIS_TRANSDUC_2"/>
    <property type="match status" value="1"/>
</dbReference>
<name>A0A3N1Y2Q3_9FIRM</name>
<keyword evidence="2" id="KW-1003">Cell membrane</keyword>
<keyword evidence="4 10" id="KW-0812">Transmembrane</keyword>
<dbReference type="EMBL" id="RJVG01000001">
    <property type="protein sequence ID" value="ROR31822.1"/>
    <property type="molecule type" value="Genomic_DNA"/>
</dbReference>
<evidence type="ECO:0000256" key="8">
    <source>
        <dbReference type="ARBA" id="ARBA00029447"/>
    </source>
</evidence>
<dbReference type="GO" id="GO:0006935">
    <property type="term" value="P:chemotaxis"/>
    <property type="evidence" value="ECO:0007669"/>
    <property type="project" value="UniProtKB-KW"/>
</dbReference>
<evidence type="ECO:0000256" key="6">
    <source>
        <dbReference type="ARBA" id="ARBA00023136"/>
    </source>
</evidence>
<evidence type="ECO:0000256" key="9">
    <source>
        <dbReference type="PROSITE-ProRule" id="PRU00284"/>
    </source>
</evidence>
<dbReference type="InterPro" id="IPR003660">
    <property type="entry name" value="HAMP_dom"/>
</dbReference>
<evidence type="ECO:0000256" key="5">
    <source>
        <dbReference type="ARBA" id="ARBA00022989"/>
    </source>
</evidence>
<dbReference type="GO" id="GO:0005886">
    <property type="term" value="C:plasma membrane"/>
    <property type="evidence" value="ECO:0007669"/>
    <property type="project" value="UniProtKB-SubCell"/>
</dbReference>
<gene>
    <name evidence="13" type="ORF">EDD66_101441</name>
</gene>
<comment type="similarity">
    <text evidence="8">Belongs to the methyl-accepting chemotaxis (MCP) protein family.</text>
</comment>
<dbReference type="SUPFAM" id="SSF58104">
    <property type="entry name" value="Methyl-accepting chemotaxis protein (MCP) signaling domain"/>
    <property type="match status" value="1"/>
</dbReference>
<dbReference type="Pfam" id="PF00015">
    <property type="entry name" value="MCPsignal"/>
    <property type="match status" value="1"/>
</dbReference>
<reference evidence="13 14" key="1">
    <citation type="submission" date="2018-11" db="EMBL/GenBank/DDBJ databases">
        <title>Genomic Encyclopedia of Type Strains, Phase IV (KMG-IV): sequencing the most valuable type-strain genomes for metagenomic binning, comparative biology and taxonomic classification.</title>
        <authorList>
            <person name="Goeker M."/>
        </authorList>
    </citation>
    <scope>NUCLEOTIDE SEQUENCE [LARGE SCALE GENOMIC DNA]</scope>
    <source>
        <strain evidence="13 14">DSM 26537</strain>
    </source>
</reference>
<protein>
    <submittedName>
        <fullName evidence="13">Methyl-accepting chemotaxis protein</fullName>
    </submittedName>
</protein>
<dbReference type="InterPro" id="IPR033479">
    <property type="entry name" value="dCache_1"/>
</dbReference>
<proteinExistence type="inferred from homology"/>
<dbReference type="AlphaFoldDB" id="A0A3N1Y2Q3"/>
<evidence type="ECO:0000256" key="3">
    <source>
        <dbReference type="ARBA" id="ARBA00022500"/>
    </source>
</evidence>
<accession>A0A3N1Y2Q3</accession>
<keyword evidence="3" id="KW-0145">Chemotaxis</keyword>
<dbReference type="OrthoDB" id="13222at2"/>
<keyword evidence="5 10" id="KW-1133">Transmembrane helix</keyword>
<keyword evidence="6 10" id="KW-0472">Membrane</keyword>
<dbReference type="Gene3D" id="6.10.340.10">
    <property type="match status" value="1"/>
</dbReference>
<comment type="subcellular location">
    <subcellularLocation>
        <location evidence="1">Cell membrane</location>
        <topology evidence="1">Multi-pass membrane protein</topology>
    </subcellularLocation>
</comment>
<feature type="transmembrane region" description="Helical" evidence="10">
    <location>
        <begin position="331"/>
        <end position="350"/>
    </location>
</feature>
<dbReference type="RefSeq" id="WP_123607909.1">
    <property type="nucleotide sequence ID" value="NZ_RJVG01000001.1"/>
</dbReference>
<dbReference type="PROSITE" id="PS50885">
    <property type="entry name" value="HAMP"/>
    <property type="match status" value="1"/>
</dbReference>
<evidence type="ECO:0000256" key="2">
    <source>
        <dbReference type="ARBA" id="ARBA00022475"/>
    </source>
</evidence>
<evidence type="ECO:0000256" key="10">
    <source>
        <dbReference type="SAM" id="Phobius"/>
    </source>
</evidence>
<dbReference type="InterPro" id="IPR004089">
    <property type="entry name" value="MCPsignal_dom"/>
</dbReference>
<evidence type="ECO:0000313" key="14">
    <source>
        <dbReference type="Proteomes" id="UP000273083"/>
    </source>
</evidence>
<dbReference type="PANTHER" id="PTHR32089">
    <property type="entry name" value="METHYL-ACCEPTING CHEMOTAXIS PROTEIN MCPB"/>
    <property type="match status" value="1"/>
</dbReference>
<feature type="transmembrane region" description="Helical" evidence="10">
    <location>
        <begin position="42"/>
        <end position="61"/>
    </location>
</feature>
<organism evidence="13 14">
    <name type="scientific">Mobilisporobacter senegalensis</name>
    <dbReference type="NCBI Taxonomy" id="1329262"/>
    <lineage>
        <taxon>Bacteria</taxon>
        <taxon>Bacillati</taxon>
        <taxon>Bacillota</taxon>
        <taxon>Clostridia</taxon>
        <taxon>Lachnospirales</taxon>
        <taxon>Lachnospiraceae</taxon>
        <taxon>Mobilisporobacter</taxon>
    </lineage>
</organism>
<evidence type="ECO:0000259" key="12">
    <source>
        <dbReference type="PROSITE" id="PS50885"/>
    </source>
</evidence>
<feature type="domain" description="Methyl-accepting transducer" evidence="11">
    <location>
        <begin position="423"/>
        <end position="666"/>
    </location>
</feature>
<evidence type="ECO:0000256" key="4">
    <source>
        <dbReference type="ARBA" id="ARBA00022692"/>
    </source>
</evidence>
<dbReference type="GO" id="GO:0007165">
    <property type="term" value="P:signal transduction"/>
    <property type="evidence" value="ECO:0007669"/>
    <property type="project" value="UniProtKB-KW"/>
</dbReference>
<evidence type="ECO:0000313" key="13">
    <source>
        <dbReference type="EMBL" id="ROR31822.1"/>
    </source>
</evidence>
<evidence type="ECO:0000256" key="7">
    <source>
        <dbReference type="ARBA" id="ARBA00023224"/>
    </source>
</evidence>
<evidence type="ECO:0000259" key="11">
    <source>
        <dbReference type="PROSITE" id="PS50111"/>
    </source>
</evidence>
<dbReference type="Proteomes" id="UP000273083">
    <property type="component" value="Unassembled WGS sequence"/>
</dbReference>
<keyword evidence="7 9" id="KW-0807">Transducer</keyword>
<keyword evidence="14" id="KW-1185">Reference proteome</keyword>
<comment type="caution">
    <text evidence="13">The sequence shown here is derived from an EMBL/GenBank/DDBJ whole genome shotgun (WGS) entry which is preliminary data.</text>
</comment>
<dbReference type="Gene3D" id="1.10.287.950">
    <property type="entry name" value="Methyl-accepting chemotaxis protein"/>
    <property type="match status" value="1"/>
</dbReference>
<evidence type="ECO:0000256" key="1">
    <source>
        <dbReference type="ARBA" id="ARBA00004651"/>
    </source>
</evidence>
<dbReference type="Gene3D" id="3.30.450.20">
    <property type="entry name" value="PAS domain"/>
    <property type="match status" value="2"/>
</dbReference>
<dbReference type="SMART" id="SM00283">
    <property type="entry name" value="MA"/>
    <property type="match status" value="1"/>
</dbReference>
<dbReference type="CDD" id="cd06225">
    <property type="entry name" value="HAMP"/>
    <property type="match status" value="1"/>
</dbReference>
<feature type="domain" description="HAMP" evidence="12">
    <location>
        <begin position="352"/>
        <end position="404"/>
    </location>
</feature>
<dbReference type="Pfam" id="PF02743">
    <property type="entry name" value="dCache_1"/>
    <property type="match status" value="1"/>
</dbReference>
<sequence>MELRKWFPLWYKVKINKSKKDDLKASRMYPKKMIFTGIRMKLIGGFIIPVGFIIFLGIVSYQKASEGIIKSYEASSQTSLNMLSRYYNLGLQSVITKATQINTNESLKRYFSGYYQDNKVEEIGRRKEADSFVYATSIADKIVSNIYVFAEYGEGICSAGTLSKDVYAGFLDSNEGKVLINSGNKGIWLGFHPYLNEAAGSEDNNYGISYCRNLQDTSNGDIGYIIIDVKEEFIKEALADLNFGGTGIAGFITEDGREIIIGEEKKGFSFSSQNFYKSSLAGKEETGSNYVTYEEEDYLYIYSKVQGGNSTICSLIPKDVIIKQANEVKTVTILVVILASIIATMIGTFISGGISKTIHKINHILIKVSKGDLSMNLTIKRKDEFSILGNCITAMIENMKTLIIKMADASEEVSISAEKASSNSDVFLQGTKQITAAVNDIEQGLSQQAIDAEKCLLQMEGLSGQIDMLTENTEYMNHIANETKAVIHSGINTVDELSEKSKDTEAITYSVIKDIQNLEIDSKSVISIVSTINGIAEQTNLLALNASIEAARAGAAGKGFSVVAEEIRKLSQQTALAAIEIDNIIGKMQEQTGRTVQTAKDAKAIVSSQENALSQTIESFNEINLKVEELIHSLFKISGGIKDISQTKNDTLGAVESISATSEETAAAAGELGITAEHELDEVAVLNHAAEKLRMEAENLKEAVNVFSIT</sequence>
<dbReference type="PANTHER" id="PTHR32089:SF112">
    <property type="entry name" value="LYSOZYME-LIKE PROTEIN-RELATED"/>
    <property type="match status" value="1"/>
</dbReference>